<organism evidence="1 2">
    <name type="scientific">Fusarium proliferatum (strain ET1)</name>
    <name type="common">Orchid endophyte fungus</name>
    <dbReference type="NCBI Taxonomy" id="1227346"/>
    <lineage>
        <taxon>Eukaryota</taxon>
        <taxon>Fungi</taxon>
        <taxon>Dikarya</taxon>
        <taxon>Ascomycota</taxon>
        <taxon>Pezizomycotina</taxon>
        <taxon>Sordariomycetes</taxon>
        <taxon>Hypocreomycetidae</taxon>
        <taxon>Hypocreales</taxon>
        <taxon>Nectriaceae</taxon>
        <taxon>Fusarium</taxon>
        <taxon>Fusarium fujikuroi species complex</taxon>
    </lineage>
</organism>
<dbReference type="GeneID" id="42045347"/>
<sequence length="128" mass="14549">MTPLSLGASPAPPFHVVVIFDMPHEFRDKMRDTTGYRVPPRRVLGSLQTKTQSLVWFASRQQGTCVHIEPSRTFVLQSMRLLRLKCTAIMPHYAMAVQNAQTITIQPVPFASVELRRNCRSLAIFFCC</sequence>
<proteinExistence type="predicted"/>
<dbReference type="AlphaFoldDB" id="A0A1L7V840"/>
<dbReference type="EMBL" id="FJOF01000001">
    <property type="protein sequence ID" value="CZR35420.1"/>
    <property type="molecule type" value="Genomic_DNA"/>
</dbReference>
<dbReference type="RefSeq" id="XP_031076013.1">
    <property type="nucleotide sequence ID" value="XM_031225369.1"/>
</dbReference>
<protein>
    <submittedName>
        <fullName evidence="1">Uncharacterized protein</fullName>
    </submittedName>
</protein>
<evidence type="ECO:0000313" key="1">
    <source>
        <dbReference type="EMBL" id="CZR35420.1"/>
    </source>
</evidence>
<keyword evidence="2" id="KW-1185">Reference proteome</keyword>
<accession>A0A1L7V840</accession>
<comment type="caution">
    <text evidence="1">The sequence shown here is derived from an EMBL/GenBank/DDBJ whole genome shotgun (WGS) entry which is preliminary data.</text>
</comment>
<name>A0A1L7V840_FUSPR</name>
<gene>
    <name evidence="1" type="ORF">FPRO_00457</name>
</gene>
<reference evidence="2" key="1">
    <citation type="journal article" date="2016" name="Genome Biol. Evol.">
        <title>Comparative 'omics' of the Fusarium fujikuroi species complex highlights differences in genetic potential and metabolite synthesis.</title>
        <authorList>
            <person name="Niehaus E.-M."/>
            <person name="Muensterkoetter M."/>
            <person name="Proctor R.H."/>
            <person name="Brown D.W."/>
            <person name="Sharon A."/>
            <person name="Idan Y."/>
            <person name="Oren-Young L."/>
            <person name="Sieber C.M."/>
            <person name="Novak O."/>
            <person name="Pencik A."/>
            <person name="Tarkowska D."/>
            <person name="Hromadova K."/>
            <person name="Freeman S."/>
            <person name="Maymon M."/>
            <person name="Elazar M."/>
            <person name="Youssef S.A."/>
            <person name="El-Shabrawy E.S.M."/>
            <person name="Shalaby A.B.A."/>
            <person name="Houterman P."/>
            <person name="Brock N.L."/>
            <person name="Burkhardt I."/>
            <person name="Tsavkelova E.A."/>
            <person name="Dickschat J.S."/>
            <person name="Galuszka P."/>
            <person name="Gueldener U."/>
            <person name="Tudzynski B."/>
        </authorList>
    </citation>
    <scope>NUCLEOTIDE SEQUENCE [LARGE SCALE GENOMIC DNA]</scope>
    <source>
        <strain evidence="2">ET1</strain>
    </source>
</reference>
<evidence type="ECO:0000313" key="2">
    <source>
        <dbReference type="Proteomes" id="UP000183971"/>
    </source>
</evidence>
<dbReference type="VEuPathDB" id="FungiDB:FPRO_00457"/>
<dbReference type="Proteomes" id="UP000183971">
    <property type="component" value="Unassembled WGS sequence"/>
</dbReference>